<sequence>MAHACRGRLYSGAELAHSDVTAREEHDGPLRVACVGRLSNWKGQSTLIRAAARLIEDGRPTHVKLVGGEYGGSATVTRELEELANDLGVSESIEFVGEVDDPGVYYQWADVVVVPSERPEPFGKVVIEAMNTSRPVVASEHGGPAEVIRDSGAGSLFTPGDSESLAQALAKIEPGTVEWQAMSYAALRRSQLYSVHTNATTVLSIAQEAAERGR</sequence>
<evidence type="ECO:0000256" key="2">
    <source>
        <dbReference type="ARBA" id="ARBA00022679"/>
    </source>
</evidence>
<dbReference type="CDD" id="cd03801">
    <property type="entry name" value="GT4_PimA-like"/>
    <property type="match status" value="1"/>
</dbReference>
<dbReference type="RefSeq" id="WP_309665976.1">
    <property type="nucleotide sequence ID" value="NZ_JAVIZA010000001.1"/>
</dbReference>
<comment type="caution">
    <text evidence="4">The sequence shown here is derived from an EMBL/GenBank/DDBJ whole genome shotgun (WGS) entry which is preliminary data.</text>
</comment>
<keyword evidence="5" id="KW-1185">Reference proteome</keyword>
<name>A0ABU1I0L8_9MICO</name>
<dbReference type="PANTHER" id="PTHR12526">
    <property type="entry name" value="GLYCOSYLTRANSFERASE"/>
    <property type="match status" value="1"/>
</dbReference>
<dbReference type="Gene3D" id="3.40.50.2000">
    <property type="entry name" value="Glycogen Phosphorylase B"/>
    <property type="match status" value="1"/>
</dbReference>
<dbReference type="PANTHER" id="PTHR12526:SF510">
    <property type="entry name" value="D-INOSITOL 3-PHOSPHATE GLYCOSYLTRANSFERASE"/>
    <property type="match status" value="1"/>
</dbReference>
<evidence type="ECO:0000259" key="3">
    <source>
        <dbReference type="Pfam" id="PF00534"/>
    </source>
</evidence>
<reference evidence="4 5" key="1">
    <citation type="submission" date="2023-08" db="EMBL/GenBank/DDBJ databases">
        <title>Functional and genomic diversity of the sorghum phyllosphere microbiome.</title>
        <authorList>
            <person name="Shade A."/>
        </authorList>
    </citation>
    <scope>NUCLEOTIDE SEQUENCE [LARGE SCALE GENOMIC DNA]</scope>
    <source>
        <strain evidence="4 5">SORGH_AS_0919</strain>
    </source>
</reference>
<organism evidence="4 5">
    <name type="scientific">Microbacterium paludicola</name>
    <dbReference type="NCBI Taxonomy" id="300019"/>
    <lineage>
        <taxon>Bacteria</taxon>
        <taxon>Bacillati</taxon>
        <taxon>Actinomycetota</taxon>
        <taxon>Actinomycetes</taxon>
        <taxon>Micrococcales</taxon>
        <taxon>Microbacteriaceae</taxon>
        <taxon>Microbacterium</taxon>
    </lineage>
</organism>
<proteinExistence type="predicted"/>
<evidence type="ECO:0000313" key="5">
    <source>
        <dbReference type="Proteomes" id="UP001260188"/>
    </source>
</evidence>
<gene>
    <name evidence="4" type="ORF">QE367_001647</name>
</gene>
<protein>
    <submittedName>
        <fullName evidence="4">Glycosyltransferase involved in cell wall biosynthesis</fullName>
    </submittedName>
</protein>
<keyword evidence="1" id="KW-0328">Glycosyltransferase</keyword>
<dbReference type="EMBL" id="JAVIZA010000001">
    <property type="protein sequence ID" value="MDR6167443.1"/>
    <property type="molecule type" value="Genomic_DNA"/>
</dbReference>
<evidence type="ECO:0000313" key="4">
    <source>
        <dbReference type="EMBL" id="MDR6167443.1"/>
    </source>
</evidence>
<dbReference type="SUPFAM" id="SSF53756">
    <property type="entry name" value="UDP-Glycosyltransferase/glycogen phosphorylase"/>
    <property type="match status" value="1"/>
</dbReference>
<feature type="domain" description="Glycosyl transferase family 1" evidence="3">
    <location>
        <begin position="27"/>
        <end position="174"/>
    </location>
</feature>
<dbReference type="Proteomes" id="UP001260188">
    <property type="component" value="Unassembled WGS sequence"/>
</dbReference>
<accession>A0ABU1I0L8</accession>
<dbReference type="InterPro" id="IPR001296">
    <property type="entry name" value="Glyco_trans_1"/>
</dbReference>
<evidence type="ECO:0000256" key="1">
    <source>
        <dbReference type="ARBA" id="ARBA00022676"/>
    </source>
</evidence>
<dbReference type="Pfam" id="PF00534">
    <property type="entry name" value="Glycos_transf_1"/>
    <property type="match status" value="1"/>
</dbReference>
<keyword evidence="2" id="KW-0808">Transferase</keyword>